<keyword evidence="5 11" id="KW-0158">Chromosome</keyword>
<keyword evidence="13" id="KW-1133">Transmembrane helix</keyword>
<comment type="subcellular location">
    <subcellularLocation>
        <location evidence="3">Chromosome</location>
    </subcellularLocation>
    <subcellularLocation>
        <location evidence="2">Nucleus</location>
    </subcellularLocation>
</comment>
<organism evidence="15 16">
    <name type="scientific">Stylophora pistillata</name>
    <name type="common">Smooth cauliflower coral</name>
    <dbReference type="NCBI Taxonomy" id="50429"/>
    <lineage>
        <taxon>Eukaryota</taxon>
        <taxon>Metazoa</taxon>
        <taxon>Cnidaria</taxon>
        <taxon>Anthozoa</taxon>
        <taxon>Hexacorallia</taxon>
        <taxon>Scleractinia</taxon>
        <taxon>Astrocoeniina</taxon>
        <taxon>Pocilloporidae</taxon>
        <taxon>Stylophora</taxon>
    </lineage>
</organism>
<proteinExistence type="inferred from homology"/>
<evidence type="ECO:0000256" key="5">
    <source>
        <dbReference type="ARBA" id="ARBA00022454"/>
    </source>
</evidence>
<feature type="transmembrane region" description="Helical" evidence="13">
    <location>
        <begin position="461"/>
        <end position="483"/>
    </location>
</feature>
<comment type="similarity">
    <text evidence="4 11">Belongs to the histone H4 family.</text>
</comment>
<evidence type="ECO:0000256" key="2">
    <source>
        <dbReference type="ARBA" id="ARBA00004123"/>
    </source>
</evidence>
<keyword evidence="8 11" id="KW-0238">DNA-binding</keyword>
<evidence type="ECO:0000256" key="11">
    <source>
        <dbReference type="RuleBase" id="RU000528"/>
    </source>
</evidence>
<dbReference type="SUPFAM" id="SSF47113">
    <property type="entry name" value="Histone-fold"/>
    <property type="match status" value="1"/>
</dbReference>
<protein>
    <recommendedName>
        <fullName evidence="11">Histone H4</fullName>
    </recommendedName>
</protein>
<dbReference type="InterPro" id="IPR004823">
    <property type="entry name" value="TAF_TATA-bd_Histone-like_dom"/>
</dbReference>
<dbReference type="AlphaFoldDB" id="A0A2B4SQC7"/>
<keyword evidence="10 11" id="KW-0544">Nucleosome core</keyword>
<dbReference type="InterPro" id="IPR009072">
    <property type="entry name" value="Histone-fold"/>
</dbReference>
<dbReference type="SMART" id="SM00803">
    <property type="entry name" value="TAF"/>
    <property type="match status" value="1"/>
</dbReference>
<comment type="subunit">
    <text evidence="11">The nucleosome is a histone octamer containing two molecules each of H2A, H2B, H3 and H4 assembled in one H3-H4 heterotetramer and two H2A-H2B heterodimers. The octamer wraps approximately 147 bp of DNA.</text>
</comment>
<dbReference type="PRINTS" id="PR00623">
    <property type="entry name" value="HISTONEH4"/>
</dbReference>
<feature type="transmembrane region" description="Helical" evidence="13">
    <location>
        <begin position="366"/>
        <end position="388"/>
    </location>
</feature>
<dbReference type="PANTHER" id="PTHR10484">
    <property type="entry name" value="HISTONE H4"/>
    <property type="match status" value="1"/>
</dbReference>
<evidence type="ECO:0000313" key="15">
    <source>
        <dbReference type="EMBL" id="PFX30808.1"/>
    </source>
</evidence>
<keyword evidence="7" id="KW-0007">Acetylation</keyword>
<accession>A0A2B4SQC7</accession>
<feature type="domain" description="TATA box binding protein associated factor (TAF) histone-like fold" evidence="14">
    <location>
        <begin position="780"/>
        <end position="845"/>
    </location>
</feature>
<feature type="region of interest" description="Disordered" evidence="12">
    <location>
        <begin position="749"/>
        <end position="768"/>
    </location>
</feature>
<evidence type="ECO:0000256" key="9">
    <source>
        <dbReference type="ARBA" id="ARBA00023242"/>
    </source>
</evidence>
<evidence type="ECO:0000256" key="4">
    <source>
        <dbReference type="ARBA" id="ARBA00006564"/>
    </source>
</evidence>
<evidence type="ECO:0000256" key="10">
    <source>
        <dbReference type="ARBA" id="ARBA00023269"/>
    </source>
</evidence>
<feature type="transmembrane region" description="Helical" evidence="13">
    <location>
        <begin position="169"/>
        <end position="187"/>
    </location>
</feature>
<dbReference type="CDD" id="cd22912">
    <property type="entry name" value="HFD_H4"/>
    <property type="match status" value="1"/>
</dbReference>
<name>A0A2B4SQC7_STYPI</name>
<keyword evidence="9 11" id="KW-0539">Nucleus</keyword>
<dbReference type="FunFam" id="1.10.20.10:FF:000002">
    <property type="entry name" value="Histone H4"/>
    <property type="match status" value="1"/>
</dbReference>
<dbReference type="InterPro" id="IPR019809">
    <property type="entry name" value="Histone_H4_CS"/>
</dbReference>
<dbReference type="PROSITE" id="PS00047">
    <property type="entry name" value="HISTONE_H4"/>
    <property type="match status" value="1"/>
</dbReference>
<dbReference type="GO" id="GO:0030527">
    <property type="term" value="F:structural constituent of chromatin"/>
    <property type="evidence" value="ECO:0007669"/>
    <property type="project" value="InterPro"/>
</dbReference>
<evidence type="ECO:0000256" key="1">
    <source>
        <dbReference type="ARBA" id="ARBA00002001"/>
    </source>
</evidence>
<dbReference type="OrthoDB" id="195226at2759"/>
<evidence type="ECO:0000256" key="7">
    <source>
        <dbReference type="ARBA" id="ARBA00022990"/>
    </source>
</evidence>
<feature type="transmembrane region" description="Helical" evidence="13">
    <location>
        <begin position="207"/>
        <end position="228"/>
    </location>
</feature>
<dbReference type="GO" id="GO:0046982">
    <property type="term" value="F:protein heterodimerization activity"/>
    <property type="evidence" value="ECO:0007669"/>
    <property type="project" value="InterPro"/>
</dbReference>
<feature type="transmembrane region" description="Helical" evidence="13">
    <location>
        <begin position="422"/>
        <end position="441"/>
    </location>
</feature>
<comment type="function">
    <text evidence="1 11">Core component of nucleosome. Nucleosomes wrap and compact DNA into chromatin, limiting DNA accessibility to the cellular machineries which require DNA as a template. Histones thereby play a central role in transcription regulation, DNA repair, DNA replication and chromosomal stability. DNA accessibility is regulated via a complex set of post-translational modifications of histones, also called histone code, and nucleosome remodeling.</text>
</comment>
<feature type="transmembrane region" description="Helical" evidence="13">
    <location>
        <begin position="283"/>
        <end position="306"/>
    </location>
</feature>
<evidence type="ECO:0000256" key="13">
    <source>
        <dbReference type="SAM" id="Phobius"/>
    </source>
</evidence>
<keyword evidence="6" id="KW-0488">Methylation</keyword>
<evidence type="ECO:0000313" key="16">
    <source>
        <dbReference type="Proteomes" id="UP000225706"/>
    </source>
</evidence>
<evidence type="ECO:0000256" key="12">
    <source>
        <dbReference type="SAM" id="MobiDB-lite"/>
    </source>
</evidence>
<dbReference type="InterPro" id="IPR001951">
    <property type="entry name" value="Histone_H4"/>
</dbReference>
<dbReference type="GO" id="GO:0005634">
    <property type="term" value="C:nucleus"/>
    <property type="evidence" value="ECO:0007669"/>
    <property type="project" value="UniProtKB-SubCell"/>
</dbReference>
<evidence type="ECO:0000259" key="14">
    <source>
        <dbReference type="SMART" id="SM00803"/>
    </source>
</evidence>
<keyword evidence="16" id="KW-1185">Reference proteome</keyword>
<evidence type="ECO:0000256" key="8">
    <source>
        <dbReference type="ARBA" id="ARBA00023125"/>
    </source>
</evidence>
<keyword evidence="13" id="KW-0472">Membrane</keyword>
<keyword evidence="13" id="KW-0812">Transmembrane</keyword>
<dbReference type="Proteomes" id="UP000225706">
    <property type="component" value="Unassembled WGS sequence"/>
</dbReference>
<dbReference type="InterPro" id="IPR035425">
    <property type="entry name" value="CENP-T/H4_C"/>
</dbReference>
<dbReference type="Gene3D" id="1.10.20.10">
    <property type="entry name" value="Histone, subunit A"/>
    <property type="match status" value="1"/>
</dbReference>
<feature type="transmembrane region" description="Helical" evidence="13">
    <location>
        <begin position="394"/>
        <end position="410"/>
    </location>
</feature>
<dbReference type="STRING" id="50429.A0A2B4SQC7"/>
<dbReference type="SMART" id="SM00417">
    <property type="entry name" value="H4"/>
    <property type="match status" value="1"/>
</dbReference>
<feature type="transmembrane region" description="Helical" evidence="13">
    <location>
        <begin position="123"/>
        <end position="148"/>
    </location>
</feature>
<evidence type="ECO:0000256" key="6">
    <source>
        <dbReference type="ARBA" id="ARBA00022481"/>
    </source>
</evidence>
<evidence type="ECO:0000256" key="3">
    <source>
        <dbReference type="ARBA" id="ARBA00004286"/>
    </source>
</evidence>
<dbReference type="Pfam" id="PF15511">
    <property type="entry name" value="CENP-T_C"/>
    <property type="match status" value="1"/>
</dbReference>
<reference evidence="16" key="1">
    <citation type="journal article" date="2017" name="bioRxiv">
        <title>Comparative analysis of the genomes of Stylophora pistillata and Acropora digitifera provides evidence for extensive differences between species of corals.</title>
        <authorList>
            <person name="Voolstra C.R."/>
            <person name="Li Y."/>
            <person name="Liew Y.J."/>
            <person name="Baumgarten S."/>
            <person name="Zoccola D."/>
            <person name="Flot J.-F."/>
            <person name="Tambutte S."/>
            <person name="Allemand D."/>
            <person name="Aranda M."/>
        </authorList>
    </citation>
    <scope>NUCLEOTIDE SEQUENCE [LARGE SCALE GENOMIC DNA]</scope>
</reference>
<dbReference type="GO" id="GO:0003677">
    <property type="term" value="F:DNA binding"/>
    <property type="evidence" value="ECO:0007669"/>
    <property type="project" value="UniProtKB-KW"/>
</dbReference>
<feature type="transmembrane region" description="Helical" evidence="13">
    <location>
        <begin position="45"/>
        <end position="67"/>
    </location>
</feature>
<comment type="caution">
    <text evidence="15">The sequence shown here is derived from an EMBL/GenBank/DDBJ whole genome shotgun (WGS) entry which is preliminary data.</text>
</comment>
<gene>
    <name evidence="15" type="primary">H4DEKL</name>
    <name evidence="15" type="ORF">AWC38_SpisGene4415</name>
</gene>
<dbReference type="EMBL" id="LSMT01000045">
    <property type="protein sequence ID" value="PFX30808.1"/>
    <property type="molecule type" value="Genomic_DNA"/>
</dbReference>
<dbReference type="GO" id="GO:0000786">
    <property type="term" value="C:nucleosome"/>
    <property type="evidence" value="ECO:0007669"/>
    <property type="project" value="UniProtKB-KW"/>
</dbReference>
<feature type="transmembrane region" description="Helical" evidence="13">
    <location>
        <begin position="318"/>
        <end position="341"/>
    </location>
</feature>
<sequence length="855" mass="97536">MALLNRKLKEKDADKLPLMEKSEKVVVDLDEDDEIGEDAFVHHGITLWVSDALIMIVQHIQIFALILAMGERWGYPKTFVQYASYVFIFNLDIWEFLKVSSGAYTGPQNLNSFLPSESIGINYGYYLLGWTIGVAVIGCAFLITYAVFLHRKPLYLLLHVARMKRVFSVFIQLVCLPVGTAYARVFHCRSDGVWNVENSVKCYSSDSVEHLVFVAIAGLVAILVFLAYPINMIRKIRGQVVCYSEEKHEGYLQLKEAEYNQGLDILWGVGQFHLFSSFRRLWIFYRPIMFILKFCLVCFYAMFLFFTESNRFTLGQRLLTNLPIFVFFFLILFGLFSSGLARPPIKAFRAFTGWCCWKGISRLLHVLFNITPTWVVAKLFLVLLAGGLFTIDRLGGGIGALLSMLSLIMVRSLPFRVSAFNFMILFSLLINVGNAYIGVMVEMYNNGELVNAFFVPPIPELILTWVNIAWLCVAVLWLVYLLLRYLHIVLPKQPLWPMLSTDGKSNISEETKRYMRAVLRGRHTLEKALSSPPMFAPVHELERQIHIINAYCREAEFLDDPTFDSLWDLLDELIEAHRNLSPQSLFALSVKKTIRETAKEFMVLMPQMRKRLDQREYDFILMDPMKKRMLLKMYVLGTFVNGRMDKVKHDVEQKVYMALKEAEKTKTPSSLYGSSTAFDWDSMIDLAGPYSTFDAMRTVSSTGSRPGTSFSVASKADSVDKLLDEVEDWEEGQEMAKRRKKISVGSMPLIEEHPSSPSGGKGLGKGGAKRHRKILRDNIQGITKPAIRRLARRGGVKRISGLIYEETRGVLKVFLENVIRDAVTYTEHAKRKTVTAMDVVYALKRQGRTLYGFGG</sequence>